<keyword evidence="1" id="KW-0378">Hydrolase</keyword>
<sequence length="258" mass="29555">MVRSRIRLDLRKERQKLIRKKPINELALRGKVQEFRVSLQNRYSALSEETNLSIDTMNDNLTSIITECAVEVGGRVVRQDTGKLSQETKNLIKKRQIMKVSSTTDKIELAELSKLINRHKVSDVRRYNMERIEHALKIGGSVKAVKRKLGIVKTRMYALRDKEGKITTNMNRIVKMAEEFYRDLHSSRDNQDFNTITTSSNPDDTPPVMIEARKALESMQRGKASGEDHVTSDLLKKISHPVYEMSPAGKSTRVLKEC</sequence>
<dbReference type="AlphaFoldDB" id="A0A6G5AA40"/>
<name>A0A6G5AA40_RHIMP</name>
<protein>
    <submittedName>
        <fullName evidence="1">Putative endonuclease-reverse transcriptase</fullName>
    </submittedName>
</protein>
<keyword evidence="1" id="KW-0540">Nuclease</keyword>
<proteinExistence type="predicted"/>
<dbReference type="EMBL" id="GIKN01005592">
    <property type="protein sequence ID" value="NIE47865.1"/>
    <property type="molecule type" value="Transcribed_RNA"/>
</dbReference>
<keyword evidence="1" id="KW-0255">Endonuclease</keyword>
<dbReference type="GO" id="GO:0003964">
    <property type="term" value="F:RNA-directed DNA polymerase activity"/>
    <property type="evidence" value="ECO:0007669"/>
    <property type="project" value="UniProtKB-KW"/>
</dbReference>
<evidence type="ECO:0000313" key="1">
    <source>
        <dbReference type="EMBL" id="NIE47865.1"/>
    </source>
</evidence>
<keyword evidence="1" id="KW-0695">RNA-directed DNA polymerase</keyword>
<keyword evidence="1" id="KW-0548">Nucleotidyltransferase</keyword>
<reference evidence="1" key="1">
    <citation type="submission" date="2020-03" db="EMBL/GenBank/DDBJ databases">
        <title>A transcriptome and proteome of the tick Rhipicephalus microplus shaped by the genetic composition of its hosts and developmental stage.</title>
        <authorList>
            <person name="Garcia G.R."/>
            <person name="Ribeiro J.M.C."/>
            <person name="Maruyama S.R."/>
            <person name="Gardinasse L.G."/>
            <person name="Nelson K."/>
            <person name="Ferreira B.R."/>
            <person name="Andrade T.G."/>
            <person name="Santos I.K.F.M."/>
        </authorList>
    </citation>
    <scope>NUCLEOTIDE SEQUENCE</scope>
    <source>
        <strain evidence="1">NSGR</strain>
        <tissue evidence="1">Salivary glands</tissue>
    </source>
</reference>
<organism evidence="1">
    <name type="scientific">Rhipicephalus microplus</name>
    <name type="common">Cattle tick</name>
    <name type="synonym">Boophilus microplus</name>
    <dbReference type="NCBI Taxonomy" id="6941"/>
    <lineage>
        <taxon>Eukaryota</taxon>
        <taxon>Metazoa</taxon>
        <taxon>Ecdysozoa</taxon>
        <taxon>Arthropoda</taxon>
        <taxon>Chelicerata</taxon>
        <taxon>Arachnida</taxon>
        <taxon>Acari</taxon>
        <taxon>Parasitiformes</taxon>
        <taxon>Ixodida</taxon>
        <taxon>Ixodoidea</taxon>
        <taxon>Ixodidae</taxon>
        <taxon>Rhipicephalinae</taxon>
        <taxon>Rhipicephalus</taxon>
        <taxon>Boophilus</taxon>
    </lineage>
</organism>
<accession>A0A6G5AA40</accession>
<keyword evidence="1" id="KW-0808">Transferase</keyword>
<dbReference type="GO" id="GO:0004519">
    <property type="term" value="F:endonuclease activity"/>
    <property type="evidence" value="ECO:0007669"/>
    <property type="project" value="UniProtKB-KW"/>
</dbReference>